<dbReference type="CDD" id="cd18787">
    <property type="entry name" value="SF2_C_DEAD"/>
    <property type="match status" value="1"/>
</dbReference>
<name>A0AAD8YIL8_9STRA</name>
<evidence type="ECO:0000259" key="10">
    <source>
        <dbReference type="PROSITE" id="PS51194"/>
    </source>
</evidence>
<keyword evidence="7" id="KW-0732">Signal</keyword>
<dbReference type="SMART" id="SM00487">
    <property type="entry name" value="DEXDc"/>
    <property type="match status" value="1"/>
</dbReference>
<keyword evidence="5" id="KW-0067">ATP-binding</keyword>
<feature type="compositionally biased region" description="Polar residues" evidence="6">
    <location>
        <begin position="228"/>
        <end position="238"/>
    </location>
</feature>
<proteinExistence type="predicted"/>
<protein>
    <recommendedName>
        <fullName evidence="1">RNA helicase</fullName>
        <ecNumber evidence="1">3.6.4.13</ecNumber>
    </recommendedName>
</protein>
<keyword evidence="3 11" id="KW-0378">Hydrolase</keyword>
<evidence type="ECO:0000256" key="1">
    <source>
        <dbReference type="ARBA" id="ARBA00012552"/>
    </source>
</evidence>
<evidence type="ECO:0000256" key="3">
    <source>
        <dbReference type="ARBA" id="ARBA00022801"/>
    </source>
</evidence>
<keyword evidence="2" id="KW-0547">Nucleotide-binding</keyword>
<evidence type="ECO:0000256" key="6">
    <source>
        <dbReference type="SAM" id="MobiDB-lite"/>
    </source>
</evidence>
<feature type="domain" description="SAP" evidence="8">
    <location>
        <begin position="62"/>
        <end position="96"/>
    </location>
</feature>
<organism evidence="11 12">
    <name type="scientific">Skeletonema marinoi</name>
    <dbReference type="NCBI Taxonomy" id="267567"/>
    <lineage>
        <taxon>Eukaryota</taxon>
        <taxon>Sar</taxon>
        <taxon>Stramenopiles</taxon>
        <taxon>Ochrophyta</taxon>
        <taxon>Bacillariophyta</taxon>
        <taxon>Coscinodiscophyceae</taxon>
        <taxon>Thalassiosirophycidae</taxon>
        <taxon>Thalassiosirales</taxon>
        <taxon>Skeletonemataceae</taxon>
        <taxon>Skeletonema</taxon>
        <taxon>Skeletonema marinoi-dohrnii complex</taxon>
    </lineage>
</organism>
<dbReference type="InterPro" id="IPR044742">
    <property type="entry name" value="DEAD/DEAH_RhlB"/>
</dbReference>
<dbReference type="Pfam" id="PF00270">
    <property type="entry name" value="DEAD"/>
    <property type="match status" value="1"/>
</dbReference>
<feature type="region of interest" description="Disordered" evidence="6">
    <location>
        <begin position="98"/>
        <end position="119"/>
    </location>
</feature>
<evidence type="ECO:0000256" key="5">
    <source>
        <dbReference type="ARBA" id="ARBA00022840"/>
    </source>
</evidence>
<dbReference type="SMART" id="SM00513">
    <property type="entry name" value="SAP"/>
    <property type="match status" value="1"/>
</dbReference>
<dbReference type="PROSITE" id="PS51192">
    <property type="entry name" value="HELICASE_ATP_BIND_1"/>
    <property type="match status" value="1"/>
</dbReference>
<evidence type="ECO:0000259" key="8">
    <source>
        <dbReference type="PROSITE" id="PS50800"/>
    </source>
</evidence>
<dbReference type="PANTHER" id="PTHR47963:SF8">
    <property type="entry name" value="ATP-DEPENDENT RNA HELICASE DEAD"/>
    <property type="match status" value="1"/>
</dbReference>
<evidence type="ECO:0000259" key="9">
    <source>
        <dbReference type="PROSITE" id="PS51192"/>
    </source>
</evidence>
<comment type="caution">
    <text evidence="11">The sequence shown here is derived from an EMBL/GenBank/DDBJ whole genome shotgun (WGS) entry which is preliminary data.</text>
</comment>
<sequence>MARLLRLSPLLCALFFGSSSAWLQIPHHQPILLSKANSVRTTHLSTLHATTLSAEVSSREKLQDLTVAELKEVLRTSNQKVTGTKAVLVDRILSHQQNSSAGQDISTEEANEISHDPSLSQLPTPVLESFLRFTSSSKARNMNMYDGADTLASTQQEPKMLPIQERSFEHIADGGDAVIFSPTGTGKTLAYILPLAKRLFEWKHDGSLKHQKKIQKQRFIQQQRNKNDSMPTKQTESAAPSILVIEPSRELAKQVGKVWSKFHPTVTKATKQIVTVFGGVPTARQAALLSSKTDVVVGTPGRIRELIRENFLSTEHVRSIVLDEGDILLNFQDNPEVEWLLEGMRNDYQLILASATINKRVETFVGEVMELEVGEEGYVNMVDEDATTNDSGIATDDDVGFEIEGTSEKQAIEEVRHWSMAASARDRTALVSDIIITSAPRRGIIFVPSKAEVEVVAQELSERLSSANDVSVHVLHGDMVQAARSRTIVAFRGDTESMPTQTDMSRILVATDVASRGLDIPTVDLVLQYGVPRKNGKDGTFDSELFIHRTGRAGRFGSTRTADTIMLYDRSQGEGTTLTGLQEEMKRIRGIEILPKTLPSPGEVMNSAYHRALQRFEKFDADGEDDREKQDLVQYFENRLMQDVHFDHSDDGPSQTESLLMKRLAAAMAALSGLEEIVPPRSLLTANPSDRTIRAWNDSCSRSNPLSPPEVTKLVKALGSGKLGRISICEDGSAVFDLSRSKAKRLLQNAGEDEMSSLVEGWHFEMPESLTAIPS</sequence>
<reference evidence="11" key="1">
    <citation type="submission" date="2023-06" db="EMBL/GenBank/DDBJ databases">
        <title>Survivors Of The Sea: Transcriptome response of Skeletonema marinoi to long-term dormancy.</title>
        <authorList>
            <person name="Pinder M.I.M."/>
            <person name="Kourtchenko O."/>
            <person name="Robertson E.K."/>
            <person name="Larsson T."/>
            <person name="Maumus F."/>
            <person name="Osuna-Cruz C.M."/>
            <person name="Vancaester E."/>
            <person name="Stenow R."/>
            <person name="Vandepoele K."/>
            <person name="Ploug H."/>
            <person name="Bruchert V."/>
            <person name="Godhe A."/>
            <person name="Topel M."/>
        </authorList>
    </citation>
    <scope>NUCLEOTIDE SEQUENCE</scope>
    <source>
        <strain evidence="11">R05AC</strain>
    </source>
</reference>
<dbReference type="CDD" id="cd00268">
    <property type="entry name" value="DEADc"/>
    <property type="match status" value="1"/>
</dbReference>
<dbReference type="Gene3D" id="1.10.720.30">
    <property type="entry name" value="SAP domain"/>
    <property type="match status" value="1"/>
</dbReference>
<dbReference type="AlphaFoldDB" id="A0AAD8YIL8"/>
<dbReference type="InterPro" id="IPR027417">
    <property type="entry name" value="P-loop_NTPase"/>
</dbReference>
<evidence type="ECO:0000256" key="7">
    <source>
        <dbReference type="SAM" id="SignalP"/>
    </source>
</evidence>
<dbReference type="GO" id="GO:0003724">
    <property type="term" value="F:RNA helicase activity"/>
    <property type="evidence" value="ECO:0007669"/>
    <property type="project" value="UniProtKB-EC"/>
</dbReference>
<keyword evidence="12" id="KW-1185">Reference proteome</keyword>
<dbReference type="GO" id="GO:0003723">
    <property type="term" value="F:RNA binding"/>
    <property type="evidence" value="ECO:0007669"/>
    <property type="project" value="TreeGrafter"/>
</dbReference>
<dbReference type="InterPro" id="IPR050547">
    <property type="entry name" value="DEAD_box_RNA_helicases"/>
</dbReference>
<dbReference type="InterPro" id="IPR014001">
    <property type="entry name" value="Helicase_ATP-bd"/>
</dbReference>
<dbReference type="PANTHER" id="PTHR47963">
    <property type="entry name" value="DEAD-BOX ATP-DEPENDENT RNA HELICASE 47, MITOCHONDRIAL"/>
    <property type="match status" value="1"/>
</dbReference>
<evidence type="ECO:0000313" key="11">
    <source>
        <dbReference type="EMBL" id="KAK1746673.1"/>
    </source>
</evidence>
<feature type="domain" description="Helicase C-terminal" evidence="10">
    <location>
        <begin position="430"/>
        <end position="602"/>
    </location>
</feature>
<dbReference type="InterPro" id="IPR003034">
    <property type="entry name" value="SAP_dom"/>
</dbReference>
<dbReference type="Proteomes" id="UP001224775">
    <property type="component" value="Unassembled WGS sequence"/>
</dbReference>
<dbReference type="InterPro" id="IPR011545">
    <property type="entry name" value="DEAD/DEAH_box_helicase_dom"/>
</dbReference>
<dbReference type="SMART" id="SM00490">
    <property type="entry name" value="HELICc"/>
    <property type="match status" value="1"/>
</dbReference>
<dbReference type="PROSITE" id="PS50800">
    <property type="entry name" value="SAP"/>
    <property type="match status" value="1"/>
</dbReference>
<dbReference type="GO" id="GO:0005524">
    <property type="term" value="F:ATP binding"/>
    <property type="evidence" value="ECO:0007669"/>
    <property type="project" value="UniProtKB-KW"/>
</dbReference>
<evidence type="ECO:0000313" key="12">
    <source>
        <dbReference type="Proteomes" id="UP001224775"/>
    </source>
</evidence>
<dbReference type="PROSITE" id="PS51194">
    <property type="entry name" value="HELICASE_CTER"/>
    <property type="match status" value="1"/>
</dbReference>
<dbReference type="Gene3D" id="3.40.50.300">
    <property type="entry name" value="P-loop containing nucleotide triphosphate hydrolases"/>
    <property type="match status" value="2"/>
</dbReference>
<evidence type="ECO:0000256" key="2">
    <source>
        <dbReference type="ARBA" id="ARBA00022741"/>
    </source>
</evidence>
<feature type="chain" id="PRO_5042031573" description="RNA helicase" evidence="7">
    <location>
        <begin position="22"/>
        <end position="775"/>
    </location>
</feature>
<accession>A0AAD8YIL8</accession>
<dbReference type="InterPro" id="IPR036361">
    <property type="entry name" value="SAP_dom_sf"/>
</dbReference>
<dbReference type="Pfam" id="PF02037">
    <property type="entry name" value="SAP"/>
    <property type="match status" value="1"/>
</dbReference>
<dbReference type="SUPFAM" id="SSF68906">
    <property type="entry name" value="SAP domain"/>
    <property type="match status" value="1"/>
</dbReference>
<dbReference type="GO" id="GO:0016787">
    <property type="term" value="F:hydrolase activity"/>
    <property type="evidence" value="ECO:0007669"/>
    <property type="project" value="UniProtKB-KW"/>
</dbReference>
<feature type="domain" description="Helicase ATP-binding" evidence="9">
    <location>
        <begin position="168"/>
        <end position="375"/>
    </location>
</feature>
<dbReference type="SUPFAM" id="SSF52540">
    <property type="entry name" value="P-loop containing nucleoside triphosphate hydrolases"/>
    <property type="match status" value="1"/>
</dbReference>
<keyword evidence="4 11" id="KW-0347">Helicase</keyword>
<gene>
    <name evidence="11" type="ORF">QTG54_003280</name>
</gene>
<feature type="region of interest" description="Disordered" evidence="6">
    <location>
        <begin position="219"/>
        <end position="238"/>
    </location>
</feature>
<evidence type="ECO:0000256" key="4">
    <source>
        <dbReference type="ARBA" id="ARBA00022806"/>
    </source>
</evidence>
<dbReference type="InterPro" id="IPR001650">
    <property type="entry name" value="Helicase_C-like"/>
</dbReference>
<feature type="signal peptide" evidence="7">
    <location>
        <begin position="1"/>
        <end position="21"/>
    </location>
</feature>
<dbReference type="Pfam" id="PF00271">
    <property type="entry name" value="Helicase_C"/>
    <property type="match status" value="1"/>
</dbReference>
<dbReference type="EC" id="3.6.4.13" evidence="1"/>
<dbReference type="EMBL" id="JATAAI010000004">
    <property type="protein sequence ID" value="KAK1746673.1"/>
    <property type="molecule type" value="Genomic_DNA"/>
</dbReference>